<dbReference type="STRING" id="1286171.EAL2_c18330"/>
<dbReference type="eggNOG" id="COG1853">
    <property type="taxonomic scope" value="Bacteria"/>
</dbReference>
<protein>
    <recommendedName>
        <fullName evidence="4">Flavin reductase like domain-containing protein</fullName>
    </recommendedName>
</protein>
<feature type="domain" description="Flavin reductase like" evidence="4">
    <location>
        <begin position="12"/>
        <end position="154"/>
    </location>
</feature>
<reference evidence="5 6" key="1">
    <citation type="journal article" date="2014" name="Genome Announc.">
        <title>Complete Genome Sequence of Amino Acid-Utilizing Eubacterium acidaminophilum al-2 (DSM 3953).</title>
        <authorList>
            <person name="Poehlein A."/>
            <person name="Andreesen J.R."/>
            <person name="Daniel R."/>
        </authorList>
    </citation>
    <scope>NUCLEOTIDE SEQUENCE [LARGE SCALE GENOMIC DNA]</scope>
    <source>
        <strain evidence="5 6">DSM 3953</strain>
    </source>
</reference>
<comment type="similarity">
    <text evidence="3">Belongs to the flavoredoxin family.</text>
</comment>
<dbReference type="InterPro" id="IPR052174">
    <property type="entry name" value="Flavoredoxin"/>
</dbReference>
<evidence type="ECO:0000256" key="1">
    <source>
        <dbReference type="ARBA" id="ARBA00001917"/>
    </source>
</evidence>
<evidence type="ECO:0000256" key="2">
    <source>
        <dbReference type="ARBA" id="ARBA00022630"/>
    </source>
</evidence>
<dbReference type="Proteomes" id="UP000019591">
    <property type="component" value="Chromosome"/>
</dbReference>
<dbReference type="GO" id="GO:0016646">
    <property type="term" value="F:oxidoreductase activity, acting on the CH-NH group of donors, NAD or NADP as acceptor"/>
    <property type="evidence" value="ECO:0007669"/>
    <property type="project" value="UniProtKB-ARBA"/>
</dbReference>
<dbReference type="PATRIC" id="fig|1286171.3.peg.1792"/>
<accession>W8T8F5</accession>
<evidence type="ECO:0000313" key="6">
    <source>
        <dbReference type="Proteomes" id="UP000019591"/>
    </source>
</evidence>
<dbReference type="SUPFAM" id="SSF50475">
    <property type="entry name" value="FMN-binding split barrel"/>
    <property type="match status" value="1"/>
</dbReference>
<dbReference type="PANTHER" id="PTHR43567:SF1">
    <property type="entry name" value="FLAVOREDOXIN"/>
    <property type="match status" value="1"/>
</dbReference>
<proteinExistence type="inferred from homology"/>
<keyword evidence="2" id="KW-0285">Flavoprotein</keyword>
<dbReference type="InterPro" id="IPR002563">
    <property type="entry name" value="Flavin_Rdtase-like_dom"/>
</dbReference>
<evidence type="ECO:0000259" key="4">
    <source>
        <dbReference type="SMART" id="SM00903"/>
    </source>
</evidence>
<evidence type="ECO:0000313" key="5">
    <source>
        <dbReference type="EMBL" id="AHM57125.1"/>
    </source>
</evidence>
<dbReference type="SMART" id="SM00903">
    <property type="entry name" value="Flavin_Reduct"/>
    <property type="match status" value="1"/>
</dbReference>
<evidence type="ECO:0000256" key="3">
    <source>
        <dbReference type="ARBA" id="ARBA00038054"/>
    </source>
</evidence>
<gene>
    <name evidence="5" type="ORF">EAL2_c18330</name>
</gene>
<comment type="cofactor">
    <cofactor evidence="1">
        <name>FMN</name>
        <dbReference type="ChEBI" id="CHEBI:58210"/>
    </cofactor>
</comment>
<dbReference type="InterPro" id="IPR012349">
    <property type="entry name" value="Split_barrel_FMN-bd"/>
</dbReference>
<keyword evidence="6" id="KW-1185">Reference proteome</keyword>
<dbReference type="RefSeq" id="WP_025436080.1">
    <property type="nucleotide sequence ID" value="NZ_CP007452.1"/>
</dbReference>
<organism evidence="5 6">
    <name type="scientific">Peptoclostridium acidaminophilum DSM 3953</name>
    <dbReference type="NCBI Taxonomy" id="1286171"/>
    <lineage>
        <taxon>Bacteria</taxon>
        <taxon>Bacillati</taxon>
        <taxon>Bacillota</taxon>
        <taxon>Clostridia</taxon>
        <taxon>Peptostreptococcales</taxon>
        <taxon>Peptoclostridiaceae</taxon>
        <taxon>Peptoclostridium</taxon>
    </lineage>
</organism>
<dbReference type="Pfam" id="PF01613">
    <property type="entry name" value="Flavin_Reduct"/>
    <property type="match status" value="1"/>
</dbReference>
<name>W8T8F5_PEPAC</name>
<dbReference type="Gene3D" id="2.30.110.10">
    <property type="entry name" value="Electron Transport, Fmn-binding Protein, Chain A"/>
    <property type="match status" value="1"/>
</dbReference>
<dbReference type="GO" id="GO:0010181">
    <property type="term" value="F:FMN binding"/>
    <property type="evidence" value="ECO:0007669"/>
    <property type="project" value="InterPro"/>
</dbReference>
<dbReference type="AlphaFoldDB" id="W8T8F5"/>
<dbReference type="PANTHER" id="PTHR43567">
    <property type="entry name" value="FLAVOREDOXIN-RELATED-RELATED"/>
    <property type="match status" value="1"/>
</dbReference>
<dbReference type="KEGG" id="eac:EAL2_c18330"/>
<sequence length="191" mass="21299">METMKRNLGPVVGLYPTPVTVVGTESGGKANWMVIAHIGLIGRENIMLSVRKTHYSNVAIMDNKTASVNLIRSEMLKETDYIGMVSGNDEDKSDIFEYYHGSLKGAPLINNSPISMECEVVDVYDIETHSNYILRVVNTYADEDVLDENGNIDYEKVAPVLFEMPQGTYMSSGKTIAKCWDEGKGYENKNK</sequence>
<dbReference type="HOGENOM" id="CLU_059021_5_5_9"/>
<dbReference type="EMBL" id="CP007452">
    <property type="protein sequence ID" value="AHM57125.1"/>
    <property type="molecule type" value="Genomic_DNA"/>
</dbReference>